<reference evidence="3 4" key="1">
    <citation type="journal article" date="2019" name="Sci. Rep.">
        <title>Orb-weaving spider Araneus ventricosus genome elucidates the spidroin gene catalogue.</title>
        <authorList>
            <person name="Kono N."/>
            <person name="Nakamura H."/>
            <person name="Ohtoshi R."/>
            <person name="Moran D.A.P."/>
            <person name="Shinohara A."/>
            <person name="Yoshida Y."/>
            <person name="Fujiwara M."/>
            <person name="Mori M."/>
            <person name="Tomita M."/>
            <person name="Arakawa K."/>
        </authorList>
    </citation>
    <scope>NUCLEOTIDE SEQUENCE [LARGE SCALE GENOMIC DNA]</scope>
</reference>
<feature type="chain" id="PRO_5021305478" evidence="2">
    <location>
        <begin position="23"/>
        <end position="133"/>
    </location>
</feature>
<protein>
    <submittedName>
        <fullName evidence="3">Uncharacterized protein</fullName>
    </submittedName>
</protein>
<dbReference type="AlphaFoldDB" id="A0A4Y2VDV6"/>
<organism evidence="3 4">
    <name type="scientific">Araneus ventricosus</name>
    <name type="common">Orbweaver spider</name>
    <name type="synonym">Epeira ventricosa</name>
    <dbReference type="NCBI Taxonomy" id="182803"/>
    <lineage>
        <taxon>Eukaryota</taxon>
        <taxon>Metazoa</taxon>
        <taxon>Ecdysozoa</taxon>
        <taxon>Arthropoda</taxon>
        <taxon>Chelicerata</taxon>
        <taxon>Arachnida</taxon>
        <taxon>Araneae</taxon>
        <taxon>Araneomorphae</taxon>
        <taxon>Entelegynae</taxon>
        <taxon>Araneoidea</taxon>
        <taxon>Araneidae</taxon>
        <taxon>Araneus</taxon>
    </lineage>
</organism>
<sequence length="133" mass="15136">MEYFWCCHLVVGLKVGVACSSGSPLWQASTHGRFRPSRLKVAMEDEEEAAKRARLSTDNDSAMGEFDPRTRPAVPGSSCEYCIEKVRLESEMVKSRVKLEGLLKLIKTMEQDYYHPVDDSEEYKAYCAEYKAI</sequence>
<keyword evidence="2" id="KW-0732">Signal</keyword>
<feature type="signal peptide" evidence="2">
    <location>
        <begin position="1"/>
        <end position="22"/>
    </location>
</feature>
<evidence type="ECO:0000256" key="1">
    <source>
        <dbReference type="SAM" id="MobiDB-lite"/>
    </source>
</evidence>
<comment type="caution">
    <text evidence="3">The sequence shown here is derived from an EMBL/GenBank/DDBJ whole genome shotgun (WGS) entry which is preliminary data.</text>
</comment>
<accession>A0A4Y2VDV6</accession>
<dbReference type="Proteomes" id="UP000499080">
    <property type="component" value="Unassembled WGS sequence"/>
</dbReference>
<feature type="region of interest" description="Disordered" evidence="1">
    <location>
        <begin position="52"/>
        <end position="75"/>
    </location>
</feature>
<gene>
    <name evidence="3" type="ORF">AVEN_169053_1</name>
</gene>
<dbReference type="EMBL" id="BGPR01045811">
    <property type="protein sequence ID" value="GBO22752.1"/>
    <property type="molecule type" value="Genomic_DNA"/>
</dbReference>
<evidence type="ECO:0000313" key="4">
    <source>
        <dbReference type="Proteomes" id="UP000499080"/>
    </source>
</evidence>
<evidence type="ECO:0000313" key="3">
    <source>
        <dbReference type="EMBL" id="GBO22752.1"/>
    </source>
</evidence>
<proteinExistence type="predicted"/>
<keyword evidence="4" id="KW-1185">Reference proteome</keyword>
<name>A0A4Y2VDV6_ARAVE</name>
<evidence type="ECO:0000256" key="2">
    <source>
        <dbReference type="SAM" id="SignalP"/>
    </source>
</evidence>